<organism evidence="2 3">
    <name type="scientific">Wickerhamomyces ciferrii (strain ATCC 14091 / BCRC 22168 / CBS 111 / JCM 3599 / NBRC 0793 / NRRL Y-1031 F-60-10)</name>
    <name type="common">Yeast</name>
    <name type="synonym">Pichia ciferrii</name>
    <dbReference type="NCBI Taxonomy" id="1206466"/>
    <lineage>
        <taxon>Eukaryota</taxon>
        <taxon>Fungi</taxon>
        <taxon>Dikarya</taxon>
        <taxon>Ascomycota</taxon>
        <taxon>Saccharomycotina</taxon>
        <taxon>Saccharomycetes</taxon>
        <taxon>Phaffomycetales</taxon>
        <taxon>Wickerhamomycetaceae</taxon>
        <taxon>Wickerhamomyces</taxon>
    </lineage>
</organism>
<dbReference type="GO" id="GO:0016787">
    <property type="term" value="F:hydrolase activity"/>
    <property type="evidence" value="ECO:0007669"/>
    <property type="project" value="UniProtKB-KW"/>
</dbReference>
<dbReference type="AlphaFoldDB" id="K0KHW0"/>
<dbReference type="InterPro" id="IPR000073">
    <property type="entry name" value="AB_hydrolase_1"/>
</dbReference>
<keyword evidence="2" id="KW-0378">Hydrolase</keyword>
<accession>K0KHW0</accession>
<gene>
    <name evidence="2" type="ORF">BN7_4338</name>
</gene>
<sequence length="401" mass="46540">MSLTYDKFERVFDGAFPRFTKYSTLPPNSKLQLVVDHYKIRPQFKDPKRHPINLYFCHGTGMNKSIWKYYAKRLMSYSFNHPELSWQINNIIAIDSATHGESAILNNGKLGYEYDWRDGGRDLNKIANQLNFEGFNIGVGHSMGGFHTMFAASLSPALFRFMILIEPVSNIGERYMNKEIEIMWDNLMAVVDRALITEFPNESSFNDYFQNKGFFTKFNKEILHDLIESEKLIHSDGKVSTKTNKQLQMISYTSSKKVVPIGLDVVERIDIPLVHIQGDKSDWTIPAHAKIFRNHIKQLDPYNIPHGRHLVNGEHPEDILGIIIKSLNKYILNTDEVDFTDRPQLNHKEYTTLFNKGYNEHAKKNLVFRKKKRQQQQRVGEIKEVQVPSNHEQLKAPLAKL</sequence>
<proteinExistence type="predicted"/>
<dbReference type="EC" id="3.-.-.-" evidence="2"/>
<dbReference type="Pfam" id="PF12697">
    <property type="entry name" value="Abhydrolase_6"/>
    <property type="match status" value="1"/>
</dbReference>
<reference evidence="2 3" key="1">
    <citation type="journal article" date="2012" name="Eukaryot. Cell">
        <title>Draft genome sequence of Wickerhamomyces ciferrii NRRL Y-1031 F-60-10.</title>
        <authorList>
            <person name="Schneider J."/>
            <person name="Andrea H."/>
            <person name="Blom J."/>
            <person name="Jaenicke S."/>
            <person name="Ruckert C."/>
            <person name="Schorsch C."/>
            <person name="Szczepanowski R."/>
            <person name="Farwick M."/>
            <person name="Goesmann A."/>
            <person name="Puhler A."/>
            <person name="Schaffer S."/>
            <person name="Tauch A."/>
            <person name="Kohler T."/>
            <person name="Brinkrolf K."/>
        </authorList>
    </citation>
    <scope>NUCLEOTIDE SEQUENCE [LARGE SCALE GENOMIC DNA]</scope>
    <source>
        <strain evidence="3">ATCC 14091 / BCRC 22168 / CBS 111 / JCM 3599 / NBRC 0793 / NRRL Y-1031 F-60-10</strain>
    </source>
</reference>
<dbReference type="InParanoid" id="K0KHW0"/>
<comment type="caution">
    <text evidence="2">The sequence shown here is derived from an EMBL/GenBank/DDBJ whole genome shotgun (WGS) entry which is preliminary data.</text>
</comment>
<evidence type="ECO:0000259" key="1">
    <source>
        <dbReference type="Pfam" id="PF12697"/>
    </source>
</evidence>
<dbReference type="InterPro" id="IPR050228">
    <property type="entry name" value="Carboxylesterase_BioH"/>
</dbReference>
<evidence type="ECO:0000313" key="2">
    <source>
        <dbReference type="EMBL" id="CCH44770.1"/>
    </source>
</evidence>
<dbReference type="Gene3D" id="3.40.50.1820">
    <property type="entry name" value="alpha/beta hydrolase"/>
    <property type="match status" value="1"/>
</dbReference>
<dbReference type="Proteomes" id="UP000009328">
    <property type="component" value="Unassembled WGS sequence"/>
</dbReference>
<keyword evidence="3" id="KW-1185">Reference proteome</keyword>
<dbReference type="HOGENOM" id="CLU_061432_0_0_1"/>
<dbReference type="EMBL" id="CAIF01000153">
    <property type="protein sequence ID" value="CCH44770.1"/>
    <property type="molecule type" value="Genomic_DNA"/>
</dbReference>
<dbReference type="PANTHER" id="PTHR43194">
    <property type="entry name" value="HYDROLASE ALPHA/BETA FOLD FAMILY"/>
    <property type="match status" value="1"/>
</dbReference>
<feature type="domain" description="AB hydrolase-1" evidence="1">
    <location>
        <begin position="55"/>
        <end position="319"/>
    </location>
</feature>
<evidence type="ECO:0000313" key="3">
    <source>
        <dbReference type="Proteomes" id="UP000009328"/>
    </source>
</evidence>
<dbReference type="InterPro" id="IPR029058">
    <property type="entry name" value="AB_hydrolase_fold"/>
</dbReference>
<name>K0KHW0_WICCF</name>
<dbReference type="FunCoup" id="K0KHW0">
    <property type="interactions" value="47"/>
</dbReference>
<dbReference type="SUPFAM" id="SSF53474">
    <property type="entry name" value="alpha/beta-Hydrolases"/>
    <property type="match status" value="1"/>
</dbReference>
<dbReference type="PANTHER" id="PTHR43194:SF2">
    <property type="entry name" value="PEROXISOMAL MEMBRANE PROTEIN LPX1"/>
    <property type="match status" value="1"/>
</dbReference>
<dbReference type="STRING" id="1206466.K0KHW0"/>
<protein>
    <submittedName>
        <fullName evidence="2">Abhydrolase domain-containing protein 11</fullName>
        <ecNumber evidence="2">3.-.-.-</ecNumber>
    </submittedName>
</protein>
<dbReference type="eggNOG" id="ENOG502QT3R">
    <property type="taxonomic scope" value="Eukaryota"/>
</dbReference>